<evidence type="ECO:0000313" key="3">
    <source>
        <dbReference type="EMBL" id="HHP04363.1"/>
    </source>
</evidence>
<proteinExistence type="predicted"/>
<dbReference type="InterPro" id="IPR003729">
    <property type="entry name" value="Bi_nuclease_dom"/>
</dbReference>
<reference evidence="2" key="1">
    <citation type="journal article" date="2020" name="mSystems">
        <title>Genome- and Community-Level Interaction Insights into Carbon Utilization and Element Cycling Functions of Hydrothermarchaeota in Hydrothermal Sediment.</title>
        <authorList>
            <person name="Zhou Z."/>
            <person name="Liu Y."/>
            <person name="Xu W."/>
            <person name="Pan J."/>
            <person name="Luo Z.H."/>
            <person name="Li M."/>
        </authorList>
    </citation>
    <scope>NUCLEOTIDE SEQUENCE [LARGE SCALE GENOMIC DNA]</scope>
    <source>
        <strain evidence="3">SpSt-1125</strain>
        <strain evidence="2">SpSt-25</strain>
    </source>
</reference>
<dbReference type="SUPFAM" id="SSF103256">
    <property type="entry name" value="Hypothetical protein TM0160"/>
    <property type="match status" value="1"/>
</dbReference>
<dbReference type="EMBL" id="DSKP01000030">
    <property type="protein sequence ID" value="HEB48333.1"/>
    <property type="molecule type" value="Genomic_DNA"/>
</dbReference>
<name>A0A7C1NXP1_THEPE</name>
<dbReference type="Gene3D" id="3.10.690.10">
    <property type="entry name" value="Bifunctional nuclease domain"/>
    <property type="match status" value="1"/>
</dbReference>
<dbReference type="PANTHER" id="PTHR15160">
    <property type="entry name" value="VON HIPPEL-LINDAU PROTEIN"/>
    <property type="match status" value="1"/>
</dbReference>
<dbReference type="EMBL" id="DRZM01000040">
    <property type="protein sequence ID" value="HHP04363.1"/>
    <property type="molecule type" value="Genomic_DNA"/>
</dbReference>
<comment type="caution">
    <text evidence="2">The sequence shown here is derived from an EMBL/GenBank/DDBJ whole genome shotgun (WGS) entry which is preliminary data.</text>
</comment>
<organism evidence="2">
    <name type="scientific">Thermofilum pendens</name>
    <dbReference type="NCBI Taxonomy" id="2269"/>
    <lineage>
        <taxon>Archaea</taxon>
        <taxon>Thermoproteota</taxon>
        <taxon>Thermoprotei</taxon>
        <taxon>Thermofilales</taxon>
        <taxon>Thermofilaceae</taxon>
        <taxon>Thermofilum</taxon>
    </lineage>
</organism>
<dbReference type="InterPro" id="IPR036104">
    <property type="entry name" value="BFN_sf"/>
</dbReference>
<evidence type="ECO:0000259" key="1">
    <source>
        <dbReference type="PROSITE" id="PS51658"/>
    </source>
</evidence>
<protein>
    <submittedName>
        <fullName evidence="2">Bifunctional nuclease family protein</fullName>
    </submittedName>
</protein>
<feature type="domain" description="BFN" evidence="1">
    <location>
        <begin position="9"/>
        <end position="148"/>
    </location>
</feature>
<dbReference type="PANTHER" id="PTHR15160:SF1">
    <property type="entry name" value="VON HIPPEL-LINDAU DISEASE TUMOR SUPPRESSOR"/>
    <property type="match status" value="1"/>
</dbReference>
<gene>
    <name evidence="3" type="ORF">ENM88_01260</name>
    <name evidence="2" type="ORF">ENP77_00840</name>
</gene>
<dbReference type="Pfam" id="PF02577">
    <property type="entry name" value="BFN_dom"/>
    <property type="match status" value="1"/>
</dbReference>
<accession>A0A7C1NXP1</accession>
<dbReference type="PROSITE" id="PS51658">
    <property type="entry name" value="BFN"/>
    <property type="match status" value="1"/>
</dbReference>
<evidence type="ECO:0000313" key="2">
    <source>
        <dbReference type="EMBL" id="HEB48333.1"/>
    </source>
</evidence>
<dbReference type="AlphaFoldDB" id="A0A7C1NXP1"/>
<sequence>MSGEMSHEYLKADVVGVYPVLTQGGAAYVMLLEAAEWRGKVLPIFIGVYEGMSIQSALMGIKYERPMTHDLIVSILEALGVTVEKVTIDALIANSVYTATIILRREAGGKEEKFSIDARPSDSVALALRVGAPIYVARHLESNTRRPEELGLTEEAER</sequence>
<dbReference type="GO" id="GO:0004518">
    <property type="term" value="F:nuclease activity"/>
    <property type="evidence" value="ECO:0007669"/>
    <property type="project" value="InterPro"/>
</dbReference>